<evidence type="ECO:0000313" key="2">
    <source>
        <dbReference type="Proteomes" id="UP000636800"/>
    </source>
</evidence>
<keyword evidence="2" id="KW-1185">Reference proteome</keyword>
<proteinExistence type="predicted"/>
<dbReference type="Proteomes" id="UP000636800">
    <property type="component" value="Chromosome 11"/>
</dbReference>
<reference evidence="1 2" key="1">
    <citation type="journal article" date="2020" name="Nat. Food">
        <title>A phased Vanilla planifolia genome enables genetic improvement of flavour and production.</title>
        <authorList>
            <person name="Hasing T."/>
            <person name="Tang H."/>
            <person name="Brym M."/>
            <person name="Khazi F."/>
            <person name="Huang T."/>
            <person name="Chambers A.H."/>
        </authorList>
    </citation>
    <scope>NUCLEOTIDE SEQUENCE [LARGE SCALE GENOMIC DNA]</scope>
    <source>
        <tissue evidence="1">Leaf</tissue>
    </source>
</reference>
<dbReference type="OrthoDB" id="6105938at2759"/>
<organism evidence="1 2">
    <name type="scientific">Vanilla planifolia</name>
    <name type="common">Vanilla</name>
    <dbReference type="NCBI Taxonomy" id="51239"/>
    <lineage>
        <taxon>Eukaryota</taxon>
        <taxon>Viridiplantae</taxon>
        <taxon>Streptophyta</taxon>
        <taxon>Embryophyta</taxon>
        <taxon>Tracheophyta</taxon>
        <taxon>Spermatophyta</taxon>
        <taxon>Magnoliopsida</taxon>
        <taxon>Liliopsida</taxon>
        <taxon>Asparagales</taxon>
        <taxon>Orchidaceae</taxon>
        <taxon>Vanilloideae</taxon>
        <taxon>Vanilleae</taxon>
        <taxon>Vanilla</taxon>
    </lineage>
</organism>
<sequence>MAASAFALSLWREPIPLRSTLSLVLSKRLFHCSTLTSKQPLGLVSSVIGGVIRRHPFPYAAVRLAAGAGAVGFNPIRCRVTGRIRTRH</sequence>
<evidence type="ECO:0000313" key="1">
    <source>
        <dbReference type="EMBL" id="KAG0460817.1"/>
    </source>
</evidence>
<protein>
    <submittedName>
        <fullName evidence="1">Uncharacterized protein</fullName>
    </submittedName>
</protein>
<gene>
    <name evidence="1" type="ORF">HPP92_021114</name>
</gene>
<accession>A0A835Q0F9</accession>
<comment type="caution">
    <text evidence="1">The sequence shown here is derived from an EMBL/GenBank/DDBJ whole genome shotgun (WGS) entry which is preliminary data.</text>
</comment>
<dbReference type="AlphaFoldDB" id="A0A835Q0F9"/>
<name>A0A835Q0F9_VANPL</name>
<dbReference type="EMBL" id="JADCNL010000011">
    <property type="protein sequence ID" value="KAG0460817.1"/>
    <property type="molecule type" value="Genomic_DNA"/>
</dbReference>